<reference evidence="2" key="2">
    <citation type="journal article" date="2014" name="ISME J.">
        <title>Microbial stratification in low pH oxic and suboxic macroscopic growths along an acid mine drainage.</title>
        <authorList>
            <person name="Mendez-Garcia C."/>
            <person name="Mesa V."/>
            <person name="Sprenger R.R."/>
            <person name="Richter M."/>
            <person name="Diez M.S."/>
            <person name="Solano J."/>
            <person name="Bargiela R."/>
            <person name="Golyshina O.V."/>
            <person name="Manteca A."/>
            <person name="Ramos J.L."/>
            <person name="Gallego J.R."/>
            <person name="Llorente I."/>
            <person name="Martins Dos Santos V.A."/>
            <person name="Jensen O.N."/>
            <person name="Pelaez A.I."/>
            <person name="Sanchez J."/>
            <person name="Ferrer M."/>
        </authorList>
    </citation>
    <scope>NUCLEOTIDE SEQUENCE</scope>
</reference>
<dbReference type="SUPFAM" id="SSF53098">
    <property type="entry name" value="Ribonuclease H-like"/>
    <property type="match status" value="1"/>
</dbReference>
<feature type="non-terminal residue" evidence="2">
    <location>
        <position position="1"/>
    </location>
</feature>
<dbReference type="GO" id="GO:0003677">
    <property type="term" value="F:DNA binding"/>
    <property type="evidence" value="ECO:0007669"/>
    <property type="project" value="InterPro"/>
</dbReference>
<gene>
    <name evidence="2" type="ORF">B1B_01322</name>
</gene>
<organism evidence="2">
    <name type="scientific">mine drainage metagenome</name>
    <dbReference type="NCBI Taxonomy" id="410659"/>
    <lineage>
        <taxon>unclassified sequences</taxon>
        <taxon>metagenomes</taxon>
        <taxon>ecological metagenomes</taxon>
    </lineage>
</organism>
<name>T1D3S1_9ZZZZ</name>
<dbReference type="Pfam" id="PF01609">
    <property type="entry name" value="DDE_Tnp_1"/>
    <property type="match status" value="1"/>
</dbReference>
<dbReference type="AlphaFoldDB" id="T1D3S1"/>
<comment type="caution">
    <text evidence="2">The sequence shown here is derived from an EMBL/GenBank/DDBJ whole genome shotgun (WGS) entry which is preliminary data.</text>
</comment>
<dbReference type="PANTHER" id="PTHR34614">
    <property type="match status" value="1"/>
</dbReference>
<feature type="domain" description="Transposase IS4-like" evidence="1">
    <location>
        <begin position="116"/>
        <end position="313"/>
    </location>
</feature>
<dbReference type="GO" id="GO:0006313">
    <property type="term" value="P:DNA transposition"/>
    <property type="evidence" value="ECO:0007669"/>
    <property type="project" value="InterPro"/>
</dbReference>
<dbReference type="InterPro" id="IPR002559">
    <property type="entry name" value="Transposase_11"/>
</dbReference>
<protein>
    <submittedName>
        <fullName evidence="2">Transposase</fullName>
    </submittedName>
</protein>
<dbReference type="InterPro" id="IPR012337">
    <property type="entry name" value="RNaseH-like_sf"/>
</dbReference>
<dbReference type="GO" id="GO:0004803">
    <property type="term" value="F:transposase activity"/>
    <property type="evidence" value="ECO:0007669"/>
    <property type="project" value="InterPro"/>
</dbReference>
<dbReference type="PANTHER" id="PTHR34614:SF2">
    <property type="entry name" value="TRANSPOSASE IS4-LIKE DOMAIN-CONTAINING PROTEIN"/>
    <property type="match status" value="1"/>
</dbReference>
<sequence>VPELKRRFPDHWKEIVAISVVRVMDNQPLKLIKSRWEKLYASRQIDASLSPNTLSEKIRIIGSDHDAQYRFFRSLINKDDFLLFDLSSIFSRSQNVNLAEKGYNHEHLNVDEIGFALIFSGKRHMPVILEPIPGSVRDMKAYDSIVEQYDLRRCIIVADRGLVSYDMPKRKGIFFIAAIKKNFRIIDYSMKLDKSFIYRDRGINSGKKQVEGKFLYMYEDAMMRAEEETNLIKKIQGGTETQKDLEDERPRLGKFSILSNMDDDPESIYGMYKMREEVEQAFDAMKNELENDKAYLHTTDGIRGYFFLSFISLYIYFRILETLKAKDMSPKISVKEAILELSKIYAMVHGARTSLTEIPEKSQNMADLFELKLSPKILRN</sequence>
<dbReference type="EMBL" id="AUZY01000924">
    <property type="protein sequence ID" value="EQD76980.1"/>
    <property type="molecule type" value="Genomic_DNA"/>
</dbReference>
<accession>T1D3S1</accession>
<reference evidence="2" key="1">
    <citation type="submission" date="2013-08" db="EMBL/GenBank/DDBJ databases">
        <authorList>
            <person name="Mendez C."/>
            <person name="Richter M."/>
            <person name="Ferrer M."/>
            <person name="Sanchez J."/>
        </authorList>
    </citation>
    <scope>NUCLEOTIDE SEQUENCE</scope>
</reference>
<evidence type="ECO:0000259" key="1">
    <source>
        <dbReference type="Pfam" id="PF01609"/>
    </source>
</evidence>
<proteinExistence type="predicted"/>
<evidence type="ECO:0000313" key="2">
    <source>
        <dbReference type="EMBL" id="EQD76980.1"/>
    </source>
</evidence>